<sequence>MRFHTLVEHKGEDEQKKMFLNVMLKREWLVSGNTTGSLTIWNSEDSAKTGQLPIQVDCCNGANFHPSLPILVTSSDQYDFVDVTQDEKETKKQVKETEKFVDYENSVVLRCIAFGWKMCRHQSNQARRVLESEWSRTSADLD</sequence>
<evidence type="ECO:0000313" key="2">
    <source>
        <dbReference type="Proteomes" id="UP000092445"/>
    </source>
</evidence>
<dbReference type="GO" id="GO:0015030">
    <property type="term" value="C:Cajal body"/>
    <property type="evidence" value="ECO:0007669"/>
    <property type="project" value="TreeGrafter"/>
</dbReference>
<accession>A0A1B0A8L2</accession>
<dbReference type="AlphaFoldDB" id="A0A1B0A8L2"/>
<dbReference type="PANTHER" id="PTHR13211">
    <property type="entry name" value="TELOMERASE CAJAL BODY PROTEIN 1"/>
    <property type="match status" value="1"/>
</dbReference>
<dbReference type="GO" id="GO:0003723">
    <property type="term" value="F:RNA binding"/>
    <property type="evidence" value="ECO:0007669"/>
    <property type="project" value="TreeGrafter"/>
</dbReference>
<dbReference type="STRING" id="7398.A0A1B0A8L2"/>
<reference evidence="1" key="2">
    <citation type="submission" date="2020-05" db="UniProtKB">
        <authorList>
            <consortium name="EnsemblMetazoa"/>
        </authorList>
    </citation>
    <scope>IDENTIFICATION</scope>
    <source>
        <strain evidence="1">IAEA</strain>
    </source>
</reference>
<evidence type="ECO:0000313" key="1">
    <source>
        <dbReference type="EnsemblMetazoa" id="GPAI037780-PA"/>
    </source>
</evidence>
<organism evidence="1 2">
    <name type="scientific">Glossina pallidipes</name>
    <name type="common">Tsetse fly</name>
    <dbReference type="NCBI Taxonomy" id="7398"/>
    <lineage>
        <taxon>Eukaryota</taxon>
        <taxon>Metazoa</taxon>
        <taxon>Ecdysozoa</taxon>
        <taxon>Arthropoda</taxon>
        <taxon>Hexapoda</taxon>
        <taxon>Insecta</taxon>
        <taxon>Pterygota</taxon>
        <taxon>Neoptera</taxon>
        <taxon>Endopterygota</taxon>
        <taxon>Diptera</taxon>
        <taxon>Brachycera</taxon>
        <taxon>Muscomorpha</taxon>
        <taxon>Hippoboscoidea</taxon>
        <taxon>Glossinidae</taxon>
        <taxon>Glossina</taxon>
    </lineage>
</organism>
<name>A0A1B0A8L2_GLOPL</name>
<protein>
    <submittedName>
        <fullName evidence="1">Uncharacterized protein</fullName>
    </submittedName>
</protein>
<dbReference type="InterPro" id="IPR036322">
    <property type="entry name" value="WD40_repeat_dom_sf"/>
</dbReference>
<keyword evidence="2" id="KW-1185">Reference proteome</keyword>
<dbReference type="InterPro" id="IPR051150">
    <property type="entry name" value="SWT21/TCAB1_mRNA_Telomere"/>
</dbReference>
<dbReference type="EnsemblMetazoa" id="GPAI037780-RA">
    <property type="protein sequence ID" value="GPAI037780-PA"/>
    <property type="gene ID" value="GPAI037780"/>
</dbReference>
<reference evidence="2" key="1">
    <citation type="submission" date="2014-03" db="EMBL/GenBank/DDBJ databases">
        <authorList>
            <person name="Aksoy S."/>
            <person name="Warren W."/>
            <person name="Wilson R.K."/>
        </authorList>
    </citation>
    <scope>NUCLEOTIDE SEQUENCE [LARGE SCALE GENOMIC DNA]</scope>
    <source>
        <strain evidence="2">IAEA</strain>
    </source>
</reference>
<dbReference type="PANTHER" id="PTHR13211:SF0">
    <property type="entry name" value="TELOMERASE CAJAL BODY PROTEIN 1"/>
    <property type="match status" value="1"/>
</dbReference>
<dbReference type="Proteomes" id="UP000092445">
    <property type="component" value="Unassembled WGS sequence"/>
</dbReference>
<dbReference type="GO" id="GO:0030576">
    <property type="term" value="P:Cajal body organization"/>
    <property type="evidence" value="ECO:0007669"/>
    <property type="project" value="TreeGrafter"/>
</dbReference>
<dbReference type="VEuPathDB" id="VectorBase:GPAI037780"/>
<dbReference type="SUPFAM" id="SSF50978">
    <property type="entry name" value="WD40 repeat-like"/>
    <property type="match status" value="1"/>
</dbReference>
<proteinExistence type="predicted"/>